<dbReference type="PROSITE" id="PS50011">
    <property type="entry name" value="PROTEIN_KINASE_DOM"/>
    <property type="match status" value="1"/>
</dbReference>
<feature type="domain" description="Protein kinase" evidence="7">
    <location>
        <begin position="539"/>
        <end position="793"/>
    </location>
</feature>
<evidence type="ECO:0000256" key="4">
    <source>
        <dbReference type="ARBA" id="ARBA00022679"/>
    </source>
</evidence>
<dbReference type="InterPro" id="IPR013083">
    <property type="entry name" value="Znf_RING/FYVE/PHD"/>
</dbReference>
<dbReference type="Gene3D" id="3.30.40.10">
    <property type="entry name" value="Zinc/RING finger domain, C3HC4 (zinc finger)"/>
    <property type="match status" value="1"/>
</dbReference>
<organism evidence="9 10">
    <name type="scientific">Adiantum capillus-veneris</name>
    <name type="common">Maidenhair fern</name>
    <dbReference type="NCBI Taxonomy" id="13818"/>
    <lineage>
        <taxon>Eukaryota</taxon>
        <taxon>Viridiplantae</taxon>
        <taxon>Streptophyta</taxon>
        <taxon>Embryophyta</taxon>
        <taxon>Tracheophyta</taxon>
        <taxon>Polypodiopsida</taxon>
        <taxon>Polypodiidae</taxon>
        <taxon>Polypodiales</taxon>
        <taxon>Pteridineae</taxon>
        <taxon>Pteridaceae</taxon>
        <taxon>Vittarioideae</taxon>
        <taxon>Adiantum</taxon>
    </lineage>
</organism>
<reference evidence="9" key="1">
    <citation type="submission" date="2021-01" db="EMBL/GenBank/DDBJ databases">
        <title>Adiantum capillus-veneris genome.</title>
        <authorList>
            <person name="Fang Y."/>
            <person name="Liao Q."/>
        </authorList>
    </citation>
    <scope>NUCLEOTIDE SEQUENCE</scope>
    <source>
        <strain evidence="9">H3</strain>
        <tissue evidence="9">Leaf</tissue>
    </source>
</reference>
<dbReference type="PROSITE" id="PS51698">
    <property type="entry name" value="U_BOX"/>
    <property type="match status" value="1"/>
</dbReference>
<proteinExistence type="predicted"/>
<dbReference type="PANTHER" id="PTHR45647:SF43">
    <property type="entry name" value="OS10G0100500 PROTEIN"/>
    <property type="match status" value="1"/>
</dbReference>
<dbReference type="InterPro" id="IPR000719">
    <property type="entry name" value="Prot_kinase_dom"/>
</dbReference>
<name>A0A9D4U8E6_ADICA</name>
<dbReference type="GO" id="GO:0005524">
    <property type="term" value="F:ATP binding"/>
    <property type="evidence" value="ECO:0007669"/>
    <property type="project" value="InterPro"/>
</dbReference>
<evidence type="ECO:0000256" key="2">
    <source>
        <dbReference type="ARBA" id="ARBA00004906"/>
    </source>
</evidence>
<keyword evidence="4" id="KW-0808">Transferase</keyword>
<evidence type="ECO:0000313" key="10">
    <source>
        <dbReference type="Proteomes" id="UP000886520"/>
    </source>
</evidence>
<dbReference type="InterPro" id="IPR051348">
    <property type="entry name" value="U-box_ubiquitin_ligases"/>
</dbReference>
<dbReference type="GO" id="GO:0061630">
    <property type="term" value="F:ubiquitin protein ligase activity"/>
    <property type="evidence" value="ECO:0007669"/>
    <property type="project" value="UniProtKB-EC"/>
</dbReference>
<dbReference type="Gene3D" id="1.10.510.10">
    <property type="entry name" value="Transferase(Phosphotransferase) domain 1"/>
    <property type="match status" value="1"/>
</dbReference>
<dbReference type="AlphaFoldDB" id="A0A9D4U8E6"/>
<dbReference type="InterPro" id="IPR011009">
    <property type="entry name" value="Kinase-like_dom_sf"/>
</dbReference>
<dbReference type="SUPFAM" id="SSF57850">
    <property type="entry name" value="RING/U-box"/>
    <property type="match status" value="1"/>
</dbReference>
<comment type="catalytic activity">
    <reaction evidence="1">
        <text>S-ubiquitinyl-[E2 ubiquitin-conjugating enzyme]-L-cysteine + [acceptor protein]-L-lysine = [E2 ubiquitin-conjugating enzyme]-L-cysteine + N(6)-ubiquitinyl-[acceptor protein]-L-lysine.</text>
        <dbReference type="EC" id="2.3.2.27"/>
    </reaction>
</comment>
<evidence type="ECO:0000259" key="7">
    <source>
        <dbReference type="PROSITE" id="PS50011"/>
    </source>
</evidence>
<dbReference type="GO" id="GO:0004672">
    <property type="term" value="F:protein kinase activity"/>
    <property type="evidence" value="ECO:0007669"/>
    <property type="project" value="InterPro"/>
</dbReference>
<dbReference type="EC" id="2.3.2.27" evidence="3"/>
<comment type="caution">
    <text evidence="9">The sequence shown here is derived from an EMBL/GenBank/DDBJ whole genome shotgun (WGS) entry which is preliminary data.</text>
</comment>
<evidence type="ECO:0000313" key="9">
    <source>
        <dbReference type="EMBL" id="KAI5062922.1"/>
    </source>
</evidence>
<accession>A0A9D4U8E6</accession>
<dbReference type="CDD" id="cd01989">
    <property type="entry name" value="USP_STK_Ubox_N"/>
    <property type="match status" value="1"/>
</dbReference>
<feature type="domain" description="U-box" evidence="8">
    <location>
        <begin position="820"/>
        <end position="892"/>
    </location>
</feature>
<evidence type="ECO:0000256" key="5">
    <source>
        <dbReference type="ARBA" id="ARBA00022786"/>
    </source>
</evidence>
<evidence type="ECO:0000256" key="3">
    <source>
        <dbReference type="ARBA" id="ARBA00012483"/>
    </source>
</evidence>
<dbReference type="OrthoDB" id="10064100at2759"/>
<gene>
    <name evidence="9" type="ORF">GOP47_0021469</name>
</gene>
<sequence length="892" mass="100599">MPELLEDAELPTYGDLKIAISVRKGHSGLCTLKWVLANDVPANGMLYLIHVQSPLRWVPNALGGKFPVEQVDPEMVRRYKIHRFLETRKLLDQYKRICDKKKIQTEVIYSESDSVQKEIVSQILKFRITKLIWSDSSQSLLYRALKKDSISAFVAKNSPEFCTIVVMNKGRLRFVKPATQAISFPSSENVSRMSRVSETTLESDDALEGDSRASIEIQDGEISAWSGFVDDISSSQRTSSDFSETSFQWAYSCGKRNNAAYYNPPAGVIIRELPDINNDLLSNRCEPQATLLAEASSSEDELLSCTGMVQLERRQVFDSNIITASISDEIVPQAMPTMHHDYLKDSSSVASDCVVELLQNQLMEARLCAEMAQKEAECQGKKLEAILVAADQKVTEYEKHRFAALRRAKWAMQQARKNTEVTRRDCEDANNRLAEEVTRHKETQRELAMQKRMVDIYAEETVSAKDHAEAEKRRCEEILVKLEDMARKMEAEYQLRKQAEERASQDTCARSTALDSLGKKPQGYYEYSFQELQSATMNFSEENKLEEGAYGTVYKGKLRHTTVAIKVLAQDSPHDCQQFEKELELLSCIRHPHMLMLLGACHERQCIVYEIMENSTLEDRLNCKGGTPPLAWYIRFRVCLEVARALLFLHSLSKPIVYCGLNLSNILLDNHFVSKIRDVGLAGVLFPTYKGSAPVGSLDYTDPNHHHSGNESCDCDVYALGIIMLQLLTGRPAGGVTNLVKEAEKSGKFAEVLDGSAGEWPLEEARKLARISLQCTTVRRERANLEEDIVPVLESIQAVAGEAAAKVVCVRQALSRTRPVIPSVFFCPILREIMDDPYIAADGFTYEHCAIKVWLQANNTSPMTNLRLDHKSLTPNYTMRSAIKEWHDNGLI</sequence>
<keyword evidence="10" id="KW-1185">Reference proteome</keyword>
<feature type="coiled-coil region" evidence="6">
    <location>
        <begin position="412"/>
        <end position="502"/>
    </location>
</feature>
<evidence type="ECO:0000256" key="6">
    <source>
        <dbReference type="SAM" id="Coils"/>
    </source>
</evidence>
<dbReference type="CDD" id="cd16655">
    <property type="entry name" value="RING-Ubox_WDSUB1-like"/>
    <property type="match status" value="1"/>
</dbReference>
<evidence type="ECO:0000259" key="8">
    <source>
        <dbReference type="PROSITE" id="PS51698"/>
    </source>
</evidence>
<dbReference type="Pfam" id="PF00069">
    <property type="entry name" value="Pkinase"/>
    <property type="match status" value="1"/>
</dbReference>
<dbReference type="Pfam" id="PF04564">
    <property type="entry name" value="U-box"/>
    <property type="match status" value="1"/>
</dbReference>
<dbReference type="PANTHER" id="PTHR45647">
    <property type="entry name" value="OS02G0152300 PROTEIN"/>
    <property type="match status" value="1"/>
</dbReference>
<comment type="pathway">
    <text evidence="2">Protein modification; protein ubiquitination.</text>
</comment>
<protein>
    <recommendedName>
        <fullName evidence="3">RING-type E3 ubiquitin transferase</fullName>
        <ecNumber evidence="3">2.3.2.27</ecNumber>
    </recommendedName>
</protein>
<dbReference type="Gene3D" id="3.30.200.20">
    <property type="entry name" value="Phosphorylase Kinase, domain 1"/>
    <property type="match status" value="1"/>
</dbReference>
<dbReference type="GO" id="GO:0016567">
    <property type="term" value="P:protein ubiquitination"/>
    <property type="evidence" value="ECO:0007669"/>
    <property type="project" value="InterPro"/>
</dbReference>
<dbReference type="SMART" id="SM00504">
    <property type="entry name" value="Ubox"/>
    <property type="match status" value="1"/>
</dbReference>
<keyword evidence="5" id="KW-0833">Ubl conjugation pathway</keyword>
<dbReference type="InterPro" id="IPR003613">
    <property type="entry name" value="Ubox_domain"/>
</dbReference>
<evidence type="ECO:0000256" key="1">
    <source>
        <dbReference type="ARBA" id="ARBA00000900"/>
    </source>
</evidence>
<dbReference type="EMBL" id="JABFUD020000021">
    <property type="protein sequence ID" value="KAI5062922.1"/>
    <property type="molecule type" value="Genomic_DNA"/>
</dbReference>
<dbReference type="Proteomes" id="UP000886520">
    <property type="component" value="Chromosome 21"/>
</dbReference>
<dbReference type="SUPFAM" id="SSF56112">
    <property type="entry name" value="Protein kinase-like (PK-like)"/>
    <property type="match status" value="1"/>
</dbReference>
<keyword evidence="6" id="KW-0175">Coiled coil</keyword>